<name>A0ACD0NZ08_9BASI</name>
<accession>A0ACD0NZ08</accession>
<evidence type="ECO:0000313" key="1">
    <source>
        <dbReference type="EMBL" id="PWN50970.1"/>
    </source>
</evidence>
<protein>
    <submittedName>
        <fullName evidence="1">Uncharacterized protein</fullName>
    </submittedName>
</protein>
<organism evidence="1 2">
    <name type="scientific">Violaceomyces palustris</name>
    <dbReference type="NCBI Taxonomy" id="1673888"/>
    <lineage>
        <taxon>Eukaryota</taxon>
        <taxon>Fungi</taxon>
        <taxon>Dikarya</taxon>
        <taxon>Basidiomycota</taxon>
        <taxon>Ustilaginomycotina</taxon>
        <taxon>Ustilaginomycetes</taxon>
        <taxon>Violaceomycetales</taxon>
        <taxon>Violaceomycetaceae</taxon>
        <taxon>Violaceomyces</taxon>
    </lineage>
</organism>
<gene>
    <name evidence="1" type="ORF">IE53DRAFT_386702</name>
</gene>
<proteinExistence type="predicted"/>
<dbReference type="Proteomes" id="UP000245626">
    <property type="component" value="Unassembled WGS sequence"/>
</dbReference>
<reference evidence="1 2" key="1">
    <citation type="journal article" date="2018" name="Mol. Biol. Evol.">
        <title>Broad Genomic Sampling Reveals a Smut Pathogenic Ancestry of the Fungal Clade Ustilaginomycotina.</title>
        <authorList>
            <person name="Kijpornyongpan T."/>
            <person name="Mondo S.J."/>
            <person name="Barry K."/>
            <person name="Sandor L."/>
            <person name="Lee J."/>
            <person name="Lipzen A."/>
            <person name="Pangilinan J."/>
            <person name="LaButti K."/>
            <person name="Hainaut M."/>
            <person name="Henrissat B."/>
            <person name="Grigoriev I.V."/>
            <person name="Spatafora J.W."/>
            <person name="Aime M.C."/>
        </authorList>
    </citation>
    <scope>NUCLEOTIDE SEQUENCE [LARGE SCALE GENOMIC DNA]</scope>
    <source>
        <strain evidence="1 2">SA 807</strain>
    </source>
</reference>
<sequence>MQNNPMNLQIQLVMPQSQPSRSGSSRLSGESARSPGASPAEVRNTLRRNNSIGSSKSGRSEVSTAASVASTSSGRRVTPLYNLSFHNILATTVSDAGTDQRVAKYSKKGVEIDGFGLLEPCELVTGYNDLATLSRTRGAIRSISPSNRSRATFNEDASVFSGVRSDSSVAQGSPMATSGPFLSSKQQPPTSFEAMTDEAKGAEANLGGKLLSKFKRFSIGVRPQTPSGAMTTGSGATAGAGSSATVMPGTNTILGKIAAAGAKPDSARPEAQSLGGAVASNAALVLHPPSGEIPQLVPGAGIADGKRTEGYYWTVRKWTRRVPDLTNVANESLVGSDGQNPVLANVWKRFNLTNRMGGNESHPPPGEIPVRFEWARESKRNRMRRARDLRASMDTNSGNGASRRGSAVSNTSSSANGSGINPQQHNNATTSSPSNGQLPLNSTSTGSLHPSMAVDPSSSSRPSSVAGTRSPRRSTDASIAGSSAVDEEEDTRAMDSGSESDPEDSETPWTCHLVLGPLTRIPIGTLSPAPHHPKLVGQLAVPFPLPDLSTTGLGNDGAGLTREELKDIIIVTCLHLIVRESFGGLGKKRKGDNPNGGIPWKLKSLASLFSWSKGSRSASRWMTFVPFTQV</sequence>
<keyword evidence="2" id="KW-1185">Reference proteome</keyword>
<evidence type="ECO:0000313" key="2">
    <source>
        <dbReference type="Proteomes" id="UP000245626"/>
    </source>
</evidence>
<dbReference type="EMBL" id="KZ819882">
    <property type="protein sequence ID" value="PWN50970.1"/>
    <property type="molecule type" value="Genomic_DNA"/>
</dbReference>